<dbReference type="Proteomes" id="UP000681722">
    <property type="component" value="Unassembled WGS sequence"/>
</dbReference>
<sequence>MSLYELEQISLAVMKDYKLKQKQHILNLFVQLYNAYVTEVQDMVDELRYFYESQERTLSSPNYISPSKSNIDQNYDSQIEEDPMVDFPLDLSKHHQPVTVDVQPQIHENLVLINKQSESNDDDSTDDEDRTKTLIQSLNSKTLINSAKSPVLGSIHPAPYIVENKHDDSNIIEKSTIIEASPDLLRRCTSTTTMNPFMNVKLPKKQRNDDWKMSKDVSNKQSTSLSPIPKRKKISSKKNKSNSKTSISSHLKQTTMTQVFDKIDKSTLPVQQLQFMLPLPVTRKLILPTVNYRKQSGQSKFILTGKKSSDANESLVIISATEQKQKRLLSPRKEQQLASEQMDTDENQVNDCKRIFNP</sequence>
<evidence type="ECO:0000313" key="6">
    <source>
        <dbReference type="Proteomes" id="UP000663829"/>
    </source>
</evidence>
<dbReference type="EMBL" id="CAJOBA010000385">
    <property type="protein sequence ID" value="CAF3527970.1"/>
    <property type="molecule type" value="Genomic_DNA"/>
</dbReference>
<name>A0A813R941_9BILA</name>
<dbReference type="Proteomes" id="UP000677228">
    <property type="component" value="Unassembled WGS sequence"/>
</dbReference>
<dbReference type="Proteomes" id="UP000663829">
    <property type="component" value="Unassembled WGS sequence"/>
</dbReference>
<reference evidence="3" key="1">
    <citation type="submission" date="2021-02" db="EMBL/GenBank/DDBJ databases">
        <authorList>
            <person name="Nowell W R."/>
        </authorList>
    </citation>
    <scope>NUCLEOTIDE SEQUENCE</scope>
</reference>
<dbReference type="Proteomes" id="UP000682733">
    <property type="component" value="Unassembled WGS sequence"/>
</dbReference>
<dbReference type="EMBL" id="CAJNOQ010000248">
    <property type="protein sequence ID" value="CAF0777702.1"/>
    <property type="molecule type" value="Genomic_DNA"/>
</dbReference>
<evidence type="ECO:0000313" key="3">
    <source>
        <dbReference type="EMBL" id="CAF0777702.1"/>
    </source>
</evidence>
<dbReference type="EMBL" id="CAJOBC010000248">
    <property type="protein sequence ID" value="CAF3560435.1"/>
    <property type="molecule type" value="Genomic_DNA"/>
</dbReference>
<keyword evidence="6" id="KW-1185">Reference proteome</keyword>
<gene>
    <name evidence="3" type="ORF">GPM918_LOCUS2286</name>
    <name evidence="2" type="ORF">OVA965_LOCUS1925</name>
    <name evidence="5" type="ORF">SRO942_LOCUS2286</name>
    <name evidence="4" type="ORF">TMI583_LOCUS1925</name>
</gene>
<dbReference type="AlphaFoldDB" id="A0A813R941"/>
<evidence type="ECO:0000313" key="2">
    <source>
        <dbReference type="EMBL" id="CAF0749513.1"/>
    </source>
</evidence>
<proteinExistence type="predicted"/>
<accession>A0A813R941</accession>
<dbReference type="EMBL" id="CAJNOK010000385">
    <property type="protein sequence ID" value="CAF0749513.1"/>
    <property type="molecule type" value="Genomic_DNA"/>
</dbReference>
<evidence type="ECO:0000256" key="1">
    <source>
        <dbReference type="SAM" id="MobiDB-lite"/>
    </source>
</evidence>
<organism evidence="3 6">
    <name type="scientific">Didymodactylos carnosus</name>
    <dbReference type="NCBI Taxonomy" id="1234261"/>
    <lineage>
        <taxon>Eukaryota</taxon>
        <taxon>Metazoa</taxon>
        <taxon>Spiralia</taxon>
        <taxon>Gnathifera</taxon>
        <taxon>Rotifera</taxon>
        <taxon>Eurotatoria</taxon>
        <taxon>Bdelloidea</taxon>
        <taxon>Philodinida</taxon>
        <taxon>Philodinidae</taxon>
        <taxon>Didymodactylos</taxon>
    </lineage>
</organism>
<evidence type="ECO:0000313" key="5">
    <source>
        <dbReference type="EMBL" id="CAF3560435.1"/>
    </source>
</evidence>
<feature type="region of interest" description="Disordered" evidence="1">
    <location>
        <begin position="200"/>
        <end position="250"/>
    </location>
</feature>
<comment type="caution">
    <text evidence="3">The sequence shown here is derived from an EMBL/GenBank/DDBJ whole genome shotgun (WGS) entry which is preliminary data.</text>
</comment>
<feature type="compositionally biased region" description="Basic residues" evidence="1">
    <location>
        <begin position="229"/>
        <end position="241"/>
    </location>
</feature>
<protein>
    <submittedName>
        <fullName evidence="3">Uncharacterized protein</fullName>
    </submittedName>
</protein>
<evidence type="ECO:0000313" key="4">
    <source>
        <dbReference type="EMBL" id="CAF3527970.1"/>
    </source>
</evidence>
<feature type="compositionally biased region" description="Basic and acidic residues" evidence="1">
    <location>
        <begin position="206"/>
        <end position="218"/>
    </location>
</feature>